<name>D7L2I0_ARALL</name>
<protein>
    <submittedName>
        <fullName evidence="1">Uncharacterized protein</fullName>
    </submittedName>
</protein>
<dbReference type="HOGENOM" id="CLU_2743463_0_0_1"/>
<evidence type="ECO:0000313" key="2">
    <source>
        <dbReference type="Proteomes" id="UP000008694"/>
    </source>
</evidence>
<accession>D7L2I0</accession>
<evidence type="ECO:0000313" key="1">
    <source>
        <dbReference type="EMBL" id="EFH61795.1"/>
    </source>
</evidence>
<sequence length="71" mass="8032">MVSSGIQPDDSTFKYLEVRTILMKLWNVENIVFVKSKKPEKKRLREGGLDLWISTLTSVLGIATTTSFKVS</sequence>
<dbReference type="EMBL" id="GL348715">
    <property type="protein sequence ID" value="EFH61795.1"/>
    <property type="molecule type" value="Genomic_DNA"/>
</dbReference>
<dbReference type="Gramene" id="scaffold_302758.1">
    <property type="protein sequence ID" value="scaffold_302758.1"/>
    <property type="gene ID" value="scaffold_302758.1"/>
</dbReference>
<proteinExistence type="predicted"/>
<keyword evidence="2" id="KW-1185">Reference proteome</keyword>
<dbReference type="Proteomes" id="UP000008694">
    <property type="component" value="Unassembled WGS sequence"/>
</dbReference>
<reference evidence="2" key="1">
    <citation type="journal article" date="2011" name="Nat. Genet.">
        <title>The Arabidopsis lyrata genome sequence and the basis of rapid genome size change.</title>
        <authorList>
            <person name="Hu T.T."/>
            <person name="Pattyn P."/>
            <person name="Bakker E.G."/>
            <person name="Cao J."/>
            <person name="Cheng J.-F."/>
            <person name="Clark R.M."/>
            <person name="Fahlgren N."/>
            <person name="Fawcett J.A."/>
            <person name="Grimwood J."/>
            <person name="Gundlach H."/>
            <person name="Haberer G."/>
            <person name="Hollister J.D."/>
            <person name="Ossowski S."/>
            <person name="Ottilar R.P."/>
            <person name="Salamov A.A."/>
            <person name="Schneeberger K."/>
            <person name="Spannagl M."/>
            <person name="Wang X."/>
            <person name="Yang L."/>
            <person name="Nasrallah M.E."/>
            <person name="Bergelson J."/>
            <person name="Carrington J.C."/>
            <person name="Gaut B.S."/>
            <person name="Schmutz J."/>
            <person name="Mayer K.F.X."/>
            <person name="Van de Peer Y."/>
            <person name="Grigoriev I.V."/>
            <person name="Nordborg M."/>
            <person name="Weigel D."/>
            <person name="Guo Y.-L."/>
        </authorList>
    </citation>
    <scope>NUCLEOTIDE SEQUENCE [LARGE SCALE GENOMIC DNA]</scope>
    <source>
        <strain evidence="2">cv. MN47</strain>
    </source>
</reference>
<dbReference type="AlphaFoldDB" id="D7L2I0"/>
<organism evidence="2">
    <name type="scientific">Arabidopsis lyrata subsp. lyrata</name>
    <name type="common">Lyre-leaved rock-cress</name>
    <dbReference type="NCBI Taxonomy" id="81972"/>
    <lineage>
        <taxon>Eukaryota</taxon>
        <taxon>Viridiplantae</taxon>
        <taxon>Streptophyta</taxon>
        <taxon>Embryophyta</taxon>
        <taxon>Tracheophyta</taxon>
        <taxon>Spermatophyta</taxon>
        <taxon>Magnoliopsida</taxon>
        <taxon>eudicotyledons</taxon>
        <taxon>Gunneridae</taxon>
        <taxon>Pentapetalae</taxon>
        <taxon>rosids</taxon>
        <taxon>malvids</taxon>
        <taxon>Brassicales</taxon>
        <taxon>Brassicaceae</taxon>
        <taxon>Camelineae</taxon>
        <taxon>Arabidopsis</taxon>
    </lineage>
</organism>
<gene>
    <name evidence="1" type="ORF">ARALYDRAFT_898788</name>
</gene>